<reference evidence="1 2" key="1">
    <citation type="submission" date="2021-01" db="EMBL/GenBank/DDBJ databases">
        <title>Genomic Encyclopedia of Type Strains, Phase IV (KMG-IV): sequencing the most valuable type-strain genomes for metagenomic binning, comparative biology and taxonomic classification.</title>
        <authorList>
            <person name="Goeker M."/>
        </authorList>
    </citation>
    <scope>NUCLEOTIDE SEQUENCE [LARGE SCALE GENOMIC DNA]</scope>
    <source>
        <strain evidence="1 2">DSM 28236</strain>
    </source>
</reference>
<dbReference type="Proteomes" id="UP000808914">
    <property type="component" value="Unassembled WGS sequence"/>
</dbReference>
<comment type="caution">
    <text evidence="1">The sequence shown here is derived from an EMBL/GenBank/DDBJ whole genome shotgun (WGS) entry which is preliminary data.</text>
</comment>
<protein>
    <submittedName>
        <fullName evidence="1">Uncharacterized protein</fullName>
    </submittedName>
</protein>
<sequence>MKHKHDEKELVAQSEKVAEKYIKEKEHSDVEFTHYEFTPMHTLMLYGYFKKNNKEIVVQMEKNGHKLEVGSYAKE</sequence>
<dbReference type="RefSeq" id="WP_380897547.1">
    <property type="nucleotide sequence ID" value="NZ_JBHLTV010000016.1"/>
</dbReference>
<evidence type="ECO:0000313" key="1">
    <source>
        <dbReference type="EMBL" id="MBM7644074.1"/>
    </source>
</evidence>
<dbReference type="EMBL" id="JAFBER010000001">
    <property type="protein sequence ID" value="MBM7644074.1"/>
    <property type="molecule type" value="Genomic_DNA"/>
</dbReference>
<evidence type="ECO:0000313" key="2">
    <source>
        <dbReference type="Proteomes" id="UP000808914"/>
    </source>
</evidence>
<name>A0ABS2PX76_9BACL</name>
<organism evidence="1 2">
    <name type="scientific">Scopulibacillus daqui</name>
    <dbReference type="NCBI Taxonomy" id="1469162"/>
    <lineage>
        <taxon>Bacteria</taxon>
        <taxon>Bacillati</taxon>
        <taxon>Bacillota</taxon>
        <taxon>Bacilli</taxon>
        <taxon>Bacillales</taxon>
        <taxon>Sporolactobacillaceae</taxon>
        <taxon>Scopulibacillus</taxon>
    </lineage>
</organism>
<gene>
    <name evidence="1" type="ORF">JOD45_000265</name>
</gene>
<keyword evidence="2" id="KW-1185">Reference proteome</keyword>
<proteinExistence type="predicted"/>
<accession>A0ABS2PX76</accession>